<evidence type="ECO:0000259" key="8">
    <source>
        <dbReference type="Pfam" id="PF00082"/>
    </source>
</evidence>
<dbReference type="STRING" id="593907.Celgi_1788"/>
<proteinExistence type="inferred from homology"/>
<dbReference type="InterPro" id="IPR050131">
    <property type="entry name" value="Peptidase_S8_subtilisin-like"/>
</dbReference>
<name>F8A6U1_CELGA</name>
<dbReference type="InterPro" id="IPR036852">
    <property type="entry name" value="Peptidase_S8/S53_dom_sf"/>
</dbReference>
<dbReference type="EMBL" id="CP002665">
    <property type="protein sequence ID" value="AEI12295.1"/>
    <property type="molecule type" value="Genomic_DNA"/>
</dbReference>
<evidence type="ECO:0000256" key="2">
    <source>
        <dbReference type="ARBA" id="ARBA00022670"/>
    </source>
</evidence>
<feature type="chain" id="PRO_5003373586" evidence="7">
    <location>
        <begin position="33"/>
        <end position="497"/>
    </location>
</feature>
<dbReference type="RefSeq" id="WP_013883814.1">
    <property type="nucleotide sequence ID" value="NC_015671.1"/>
</dbReference>
<dbReference type="HOGENOM" id="CLU_011263_8_1_11"/>
<accession>F8A6U1</accession>
<keyword evidence="3 5" id="KW-0378">Hydrolase</keyword>
<evidence type="ECO:0000256" key="1">
    <source>
        <dbReference type="ARBA" id="ARBA00011073"/>
    </source>
</evidence>
<dbReference type="MEROPS" id="S08.121"/>
<feature type="region of interest" description="Disordered" evidence="6">
    <location>
        <begin position="221"/>
        <end position="246"/>
    </location>
</feature>
<feature type="compositionally biased region" description="Basic and acidic residues" evidence="6">
    <location>
        <begin position="221"/>
        <end position="230"/>
    </location>
</feature>
<gene>
    <name evidence="9" type="ordered locus">Celgi_1788</name>
</gene>
<feature type="domain" description="Peptidase S8/S53" evidence="8">
    <location>
        <begin position="192"/>
        <end position="452"/>
    </location>
</feature>
<dbReference type="InterPro" id="IPR015500">
    <property type="entry name" value="Peptidase_S8_subtilisin-rel"/>
</dbReference>
<keyword evidence="7" id="KW-0732">Signal</keyword>
<dbReference type="PANTHER" id="PTHR43806:SF11">
    <property type="entry name" value="CEREVISIN-RELATED"/>
    <property type="match status" value="1"/>
</dbReference>
<feature type="active site" description="Charge relay system" evidence="5">
    <location>
        <position position="199"/>
    </location>
</feature>
<dbReference type="InterPro" id="IPR023828">
    <property type="entry name" value="Peptidase_S8_Ser-AS"/>
</dbReference>
<evidence type="ECO:0000256" key="6">
    <source>
        <dbReference type="SAM" id="MobiDB-lite"/>
    </source>
</evidence>
<keyword evidence="10" id="KW-1185">Reference proteome</keyword>
<dbReference type="PROSITE" id="PS51892">
    <property type="entry name" value="SUBTILASE"/>
    <property type="match status" value="1"/>
</dbReference>
<organism evidence="9 10">
    <name type="scientific">Cellulomonas gilvus (strain ATCC 13127 / NRRL B-14078)</name>
    <name type="common">Cellvibrio gilvus</name>
    <dbReference type="NCBI Taxonomy" id="593907"/>
    <lineage>
        <taxon>Bacteria</taxon>
        <taxon>Bacillati</taxon>
        <taxon>Actinomycetota</taxon>
        <taxon>Actinomycetes</taxon>
        <taxon>Micrococcales</taxon>
        <taxon>Cellulomonadaceae</taxon>
        <taxon>Cellulomonas</taxon>
    </lineage>
</organism>
<feature type="active site" description="Charge relay system" evidence="5">
    <location>
        <position position="437"/>
    </location>
</feature>
<dbReference type="eggNOG" id="COG1404">
    <property type="taxonomic scope" value="Bacteria"/>
</dbReference>
<dbReference type="InterPro" id="IPR022398">
    <property type="entry name" value="Peptidase_S8_His-AS"/>
</dbReference>
<dbReference type="Pfam" id="PF00082">
    <property type="entry name" value="Peptidase_S8"/>
    <property type="match status" value="1"/>
</dbReference>
<dbReference type="PANTHER" id="PTHR43806">
    <property type="entry name" value="PEPTIDASE S8"/>
    <property type="match status" value="1"/>
</dbReference>
<keyword evidence="4 5" id="KW-0720">Serine protease</keyword>
<dbReference type="Gene3D" id="3.40.50.200">
    <property type="entry name" value="Peptidase S8/S53 domain"/>
    <property type="match status" value="1"/>
</dbReference>
<dbReference type="Proteomes" id="UP000000485">
    <property type="component" value="Chromosome"/>
</dbReference>
<comment type="similarity">
    <text evidence="1 5">Belongs to the peptidase S8 family.</text>
</comment>
<reference evidence="10" key="1">
    <citation type="submission" date="2011-04" db="EMBL/GenBank/DDBJ databases">
        <title>Complete sequence of Cellvibrio gilvus ATCC 13127.</title>
        <authorList>
            <person name="Lucas S."/>
            <person name="Han J."/>
            <person name="Lapidus A."/>
            <person name="Cheng J.-F."/>
            <person name="Goodwin L."/>
            <person name="Pitluck S."/>
            <person name="Peters L."/>
            <person name="Munk A."/>
            <person name="Detter J.C."/>
            <person name="Han C."/>
            <person name="Tapia R."/>
            <person name="Land M."/>
            <person name="Hauser L."/>
            <person name="Kyrpides N."/>
            <person name="Ivanova N."/>
            <person name="Ovchinnikova G."/>
            <person name="Pagani I."/>
            <person name="Mead D."/>
            <person name="Brumm P."/>
            <person name="Woyke T."/>
        </authorList>
    </citation>
    <scope>NUCLEOTIDE SEQUENCE [LARGE SCALE GENOMIC DNA]</scope>
    <source>
        <strain evidence="10">ATCC 13127 / NRRL B-14078</strain>
    </source>
</reference>
<dbReference type="PROSITE" id="PS00137">
    <property type="entry name" value="SUBTILASE_HIS"/>
    <property type="match status" value="1"/>
</dbReference>
<feature type="signal peptide" evidence="7">
    <location>
        <begin position="1"/>
        <end position="32"/>
    </location>
</feature>
<dbReference type="KEGG" id="cga:Celgi_1788"/>
<keyword evidence="2 5" id="KW-0645">Protease</keyword>
<dbReference type="OrthoDB" id="9813435at2"/>
<dbReference type="AlphaFoldDB" id="F8A6U1"/>
<evidence type="ECO:0000313" key="9">
    <source>
        <dbReference type="EMBL" id="AEI12295.1"/>
    </source>
</evidence>
<dbReference type="InterPro" id="IPR000209">
    <property type="entry name" value="Peptidase_S8/S53_dom"/>
</dbReference>
<dbReference type="GO" id="GO:0004252">
    <property type="term" value="F:serine-type endopeptidase activity"/>
    <property type="evidence" value="ECO:0007669"/>
    <property type="project" value="UniProtKB-UniRule"/>
</dbReference>
<dbReference type="PRINTS" id="PR00723">
    <property type="entry name" value="SUBTILISIN"/>
</dbReference>
<evidence type="ECO:0000313" key="10">
    <source>
        <dbReference type="Proteomes" id="UP000000485"/>
    </source>
</evidence>
<feature type="active site" description="Charge relay system" evidence="5">
    <location>
        <position position="255"/>
    </location>
</feature>
<dbReference type="SUPFAM" id="SSF52743">
    <property type="entry name" value="Subtilisin-like"/>
    <property type="match status" value="1"/>
</dbReference>
<dbReference type="GO" id="GO:0006508">
    <property type="term" value="P:proteolysis"/>
    <property type="evidence" value="ECO:0007669"/>
    <property type="project" value="UniProtKB-KW"/>
</dbReference>
<dbReference type="PROSITE" id="PS00138">
    <property type="entry name" value="SUBTILASE_SER"/>
    <property type="match status" value="1"/>
</dbReference>
<protein>
    <submittedName>
        <fullName evidence="9">Peptidase S8 and S53 subtilisin kexin sedolisin</fullName>
    </submittedName>
</protein>
<evidence type="ECO:0000256" key="7">
    <source>
        <dbReference type="SAM" id="SignalP"/>
    </source>
</evidence>
<evidence type="ECO:0000256" key="5">
    <source>
        <dbReference type="PROSITE-ProRule" id="PRU01240"/>
    </source>
</evidence>
<evidence type="ECO:0000256" key="4">
    <source>
        <dbReference type="ARBA" id="ARBA00022825"/>
    </source>
</evidence>
<evidence type="ECO:0000256" key="3">
    <source>
        <dbReference type="ARBA" id="ARBA00022801"/>
    </source>
</evidence>
<sequence length="497" mass="49928" precursor="true">MKLTSGRRVVAAATCAGLVGSLLSIALTPAVAGEPAAPTQKTPAATSAPAPQRAAGVVFGLDGDVKVAASTVASAAGTGPVRVASVVAEAAGQPGVVQFDSAVPVERARAAADAVAKLPGVAWAAPDLLLTADATPPVNPSDPDFRKGLQFNIWDFKSSRPSPEDGTAVALPAGGYGTKAPVFWKKTKGKASVVVAVLDTGRTKHPQLDAHTVAGFDMIKDKSSARDGNGRDANPQDQGDWGFDPSGSLIPSSWHGTHVAGIIGAIQDGKSVVGNAPGVRIQHVRVLGAKGGTISDIAAGVTWASGGTVSGLPKNKTKAAVLNMSLGGAGRCSDYPALQKAIDGARSRGSVVVVAAGNDGRDAGGYVPANCKGVITVAALDQLGQLTSYSNHGSVVDIATPGGEDPYYGPYLLIKSTVNSGKKKPESPAFGFMMGTSQAAPGVAGAAALLASTGLKGAALENKLLKSVRGFPSYSFYTDSNCTQALCGNGILDLSKA</sequence>